<evidence type="ECO:0000313" key="13">
    <source>
        <dbReference type="Proteomes" id="UP000772618"/>
    </source>
</evidence>
<dbReference type="InterPro" id="IPR011006">
    <property type="entry name" value="CheY-like_superfamily"/>
</dbReference>
<dbReference type="SMART" id="SM00448">
    <property type="entry name" value="REC"/>
    <property type="match status" value="1"/>
</dbReference>
<comment type="subcellular location">
    <subcellularLocation>
        <location evidence="1">Cell membrane</location>
        <topology evidence="1">Multi-pass membrane protein</topology>
    </subcellularLocation>
</comment>
<dbReference type="EMBL" id="JAHESD010000002">
    <property type="protein sequence ID" value="MBT1701886.1"/>
    <property type="molecule type" value="Genomic_DNA"/>
</dbReference>
<evidence type="ECO:0000256" key="4">
    <source>
        <dbReference type="ARBA" id="ARBA00022692"/>
    </source>
</evidence>
<evidence type="ECO:0000256" key="5">
    <source>
        <dbReference type="ARBA" id="ARBA00022741"/>
    </source>
</evidence>
<dbReference type="PROSITE" id="PS50110">
    <property type="entry name" value="RESPONSE_REGULATORY"/>
    <property type="match status" value="1"/>
</dbReference>
<comment type="caution">
    <text evidence="12">The sequence shown here is derived from an EMBL/GenBank/DDBJ whole genome shotgun (WGS) entry which is preliminary data.</text>
</comment>
<dbReference type="InterPro" id="IPR036641">
    <property type="entry name" value="HPT_dom_sf"/>
</dbReference>
<keyword evidence="6" id="KW-0067">ATP-binding</keyword>
<dbReference type="PANTHER" id="PTHR45339">
    <property type="entry name" value="HYBRID SIGNAL TRANSDUCTION HISTIDINE KINASE J"/>
    <property type="match status" value="1"/>
</dbReference>
<organism evidence="12 13">
    <name type="scientific">Chryseosolibacter indicus</name>
    <dbReference type="NCBI Taxonomy" id="2782351"/>
    <lineage>
        <taxon>Bacteria</taxon>
        <taxon>Pseudomonadati</taxon>
        <taxon>Bacteroidota</taxon>
        <taxon>Cytophagia</taxon>
        <taxon>Cytophagales</taxon>
        <taxon>Chryseotaleaceae</taxon>
        <taxon>Chryseosolibacter</taxon>
    </lineage>
</organism>
<keyword evidence="4" id="KW-0812">Transmembrane</keyword>
<keyword evidence="9" id="KW-0472">Membrane</keyword>
<dbReference type="Proteomes" id="UP000772618">
    <property type="component" value="Unassembled WGS sequence"/>
</dbReference>
<feature type="domain" description="Response regulatory" evidence="11">
    <location>
        <begin position="2"/>
        <end position="120"/>
    </location>
</feature>
<dbReference type="SUPFAM" id="SSF47226">
    <property type="entry name" value="Histidine-containing phosphotransfer domain, HPT domain"/>
    <property type="match status" value="1"/>
</dbReference>
<dbReference type="CDD" id="cd17546">
    <property type="entry name" value="REC_hyHK_CKI1_RcsC-like"/>
    <property type="match status" value="1"/>
</dbReference>
<keyword evidence="3 10" id="KW-0597">Phosphoprotein</keyword>
<evidence type="ECO:0000256" key="7">
    <source>
        <dbReference type="ARBA" id="ARBA00022989"/>
    </source>
</evidence>
<keyword evidence="8" id="KW-0902">Two-component regulatory system</keyword>
<accession>A0ABS5VKI1</accession>
<dbReference type="Gene3D" id="3.40.50.2300">
    <property type="match status" value="1"/>
</dbReference>
<keyword evidence="2" id="KW-1003">Cell membrane</keyword>
<feature type="modified residue" description="4-aspartylphosphate" evidence="10">
    <location>
        <position position="51"/>
    </location>
</feature>
<keyword evidence="7" id="KW-1133">Transmembrane helix</keyword>
<evidence type="ECO:0000256" key="10">
    <source>
        <dbReference type="PROSITE-ProRule" id="PRU00169"/>
    </source>
</evidence>
<evidence type="ECO:0000313" key="12">
    <source>
        <dbReference type="EMBL" id="MBT1701886.1"/>
    </source>
</evidence>
<dbReference type="RefSeq" id="WP_254151582.1">
    <property type="nucleotide sequence ID" value="NZ_JAHESD010000002.1"/>
</dbReference>
<evidence type="ECO:0000256" key="6">
    <source>
        <dbReference type="ARBA" id="ARBA00022840"/>
    </source>
</evidence>
<reference evidence="12 13" key="1">
    <citation type="submission" date="2021-05" db="EMBL/GenBank/DDBJ databases">
        <title>A Polyphasic approach of four new species of the genus Ohtaekwangia: Ohtaekwangia histidinii sp. nov., Ohtaekwangia cretensis sp. nov., Ohtaekwangia indiensis sp. nov., Ohtaekwangia reichenbachii sp. nov. from diverse environment.</title>
        <authorList>
            <person name="Octaviana S."/>
        </authorList>
    </citation>
    <scope>NUCLEOTIDE SEQUENCE [LARGE SCALE GENOMIC DNA]</scope>
    <source>
        <strain evidence="12 13">PWU20</strain>
    </source>
</reference>
<protein>
    <submittedName>
        <fullName evidence="12">Response regulator</fullName>
    </submittedName>
</protein>
<evidence type="ECO:0000256" key="8">
    <source>
        <dbReference type="ARBA" id="ARBA00023012"/>
    </source>
</evidence>
<evidence type="ECO:0000259" key="11">
    <source>
        <dbReference type="PROSITE" id="PS50110"/>
    </source>
</evidence>
<proteinExistence type="predicted"/>
<evidence type="ECO:0000256" key="1">
    <source>
        <dbReference type="ARBA" id="ARBA00004651"/>
    </source>
</evidence>
<gene>
    <name evidence="12" type="ORF">KK060_01265</name>
</gene>
<evidence type="ECO:0000256" key="2">
    <source>
        <dbReference type="ARBA" id="ARBA00022475"/>
    </source>
</evidence>
<dbReference type="Pfam" id="PF00072">
    <property type="entry name" value="Response_reg"/>
    <property type="match status" value="1"/>
</dbReference>
<evidence type="ECO:0000256" key="3">
    <source>
        <dbReference type="ARBA" id="ARBA00022553"/>
    </source>
</evidence>
<dbReference type="InterPro" id="IPR001789">
    <property type="entry name" value="Sig_transdc_resp-reg_receiver"/>
</dbReference>
<sequence length="243" mass="27706">MNILLVEDDAINQKIASQFLRKWGLTVTIANDGREALNILQQRIFGLILMDINMPEMDGCETTHTIRSSQDPYFKNIPILAFTASSVADTKEKAERLGMNDFVKKPLDPSDMHNKINHYILSEYIESRPLKIKFELYADSDTTFKQELIALIISNLRELQEASYKALYSQEINLFQSKSHKIKSALILLDDHEYNIVVEDLKHSLSADTKAEAIQQKIHNFNLMTESIIRSLENESSILAASS</sequence>
<dbReference type="PANTHER" id="PTHR45339:SF1">
    <property type="entry name" value="HYBRID SIGNAL TRANSDUCTION HISTIDINE KINASE J"/>
    <property type="match status" value="1"/>
</dbReference>
<evidence type="ECO:0000256" key="9">
    <source>
        <dbReference type="ARBA" id="ARBA00023136"/>
    </source>
</evidence>
<keyword evidence="5" id="KW-0547">Nucleotide-binding</keyword>
<keyword evidence="13" id="KW-1185">Reference proteome</keyword>
<name>A0ABS5VKI1_9BACT</name>
<dbReference type="SUPFAM" id="SSF52172">
    <property type="entry name" value="CheY-like"/>
    <property type="match status" value="1"/>
</dbReference>